<dbReference type="Gene3D" id="3.40.190.10">
    <property type="entry name" value="Periplasmic binding protein-like II"/>
    <property type="match status" value="2"/>
</dbReference>
<organism evidence="7 8">
    <name type="scientific">Nocardia callitridis</name>
    <dbReference type="NCBI Taxonomy" id="648753"/>
    <lineage>
        <taxon>Bacteria</taxon>
        <taxon>Bacillati</taxon>
        <taxon>Actinomycetota</taxon>
        <taxon>Actinomycetes</taxon>
        <taxon>Mycobacteriales</taxon>
        <taxon>Nocardiaceae</taxon>
        <taxon>Nocardia</taxon>
    </lineage>
</organism>
<dbReference type="Proteomes" id="UP001500603">
    <property type="component" value="Unassembled WGS sequence"/>
</dbReference>
<name>A0ABP9K9A2_9NOCA</name>
<dbReference type="Pfam" id="PF00126">
    <property type="entry name" value="HTH_1"/>
    <property type="match status" value="1"/>
</dbReference>
<keyword evidence="2" id="KW-0805">Transcription regulation</keyword>
<evidence type="ECO:0000256" key="4">
    <source>
        <dbReference type="ARBA" id="ARBA00023159"/>
    </source>
</evidence>
<evidence type="ECO:0000259" key="6">
    <source>
        <dbReference type="PROSITE" id="PS50931"/>
    </source>
</evidence>
<reference evidence="8" key="1">
    <citation type="journal article" date="2019" name="Int. J. Syst. Evol. Microbiol.">
        <title>The Global Catalogue of Microorganisms (GCM) 10K type strain sequencing project: providing services to taxonomists for standard genome sequencing and annotation.</title>
        <authorList>
            <consortium name="The Broad Institute Genomics Platform"/>
            <consortium name="The Broad Institute Genome Sequencing Center for Infectious Disease"/>
            <person name="Wu L."/>
            <person name="Ma J."/>
        </authorList>
    </citation>
    <scope>NUCLEOTIDE SEQUENCE [LARGE SCALE GENOMIC DNA]</scope>
    <source>
        <strain evidence="8">JCM 18298</strain>
    </source>
</reference>
<feature type="domain" description="HTH lysR-type" evidence="6">
    <location>
        <begin position="3"/>
        <end position="60"/>
    </location>
</feature>
<dbReference type="InterPro" id="IPR036388">
    <property type="entry name" value="WH-like_DNA-bd_sf"/>
</dbReference>
<accession>A0ABP9K9A2</accession>
<dbReference type="SUPFAM" id="SSF46785">
    <property type="entry name" value="Winged helix' DNA-binding domain"/>
    <property type="match status" value="1"/>
</dbReference>
<evidence type="ECO:0000313" key="8">
    <source>
        <dbReference type="Proteomes" id="UP001500603"/>
    </source>
</evidence>
<dbReference type="Pfam" id="PF03466">
    <property type="entry name" value="LysR_substrate"/>
    <property type="match status" value="1"/>
</dbReference>
<comment type="caution">
    <text evidence="7">The sequence shown here is derived from an EMBL/GenBank/DDBJ whole genome shotgun (WGS) entry which is preliminary data.</text>
</comment>
<dbReference type="Gene3D" id="1.10.10.10">
    <property type="entry name" value="Winged helix-like DNA-binding domain superfamily/Winged helix DNA-binding domain"/>
    <property type="match status" value="1"/>
</dbReference>
<evidence type="ECO:0000256" key="3">
    <source>
        <dbReference type="ARBA" id="ARBA00023125"/>
    </source>
</evidence>
<dbReference type="InterPro" id="IPR000847">
    <property type="entry name" value="LysR_HTH_N"/>
</dbReference>
<keyword evidence="3" id="KW-0238">DNA-binding</keyword>
<evidence type="ECO:0000256" key="1">
    <source>
        <dbReference type="ARBA" id="ARBA00009437"/>
    </source>
</evidence>
<evidence type="ECO:0000256" key="2">
    <source>
        <dbReference type="ARBA" id="ARBA00023015"/>
    </source>
</evidence>
<keyword evidence="5" id="KW-0804">Transcription</keyword>
<dbReference type="PROSITE" id="PS50931">
    <property type="entry name" value="HTH_LYSR"/>
    <property type="match status" value="1"/>
</dbReference>
<comment type="similarity">
    <text evidence="1">Belongs to the LysR transcriptional regulatory family.</text>
</comment>
<dbReference type="RefSeq" id="WP_345495732.1">
    <property type="nucleotide sequence ID" value="NZ_BAABJM010000002.1"/>
</dbReference>
<proteinExistence type="inferred from homology"/>
<gene>
    <name evidence="7" type="ORF">GCM10023318_27810</name>
</gene>
<dbReference type="PRINTS" id="PR00039">
    <property type="entry name" value="HTHLYSR"/>
</dbReference>
<evidence type="ECO:0000313" key="7">
    <source>
        <dbReference type="EMBL" id="GAA5053685.1"/>
    </source>
</evidence>
<dbReference type="InterPro" id="IPR036390">
    <property type="entry name" value="WH_DNA-bd_sf"/>
</dbReference>
<dbReference type="PANTHER" id="PTHR30346">
    <property type="entry name" value="TRANSCRIPTIONAL DUAL REGULATOR HCAR-RELATED"/>
    <property type="match status" value="1"/>
</dbReference>
<keyword evidence="4" id="KW-0010">Activator</keyword>
<dbReference type="SUPFAM" id="SSF53850">
    <property type="entry name" value="Periplasmic binding protein-like II"/>
    <property type="match status" value="1"/>
</dbReference>
<sequence length="275" mass="30663">MDIELRHLRAYVVLCDEANYTRAAARLHLTQPSLTRTIQQLERIVEVALVDRTSRRFALTEDGVRLREHAMRIVADADAAVAQLRARAALDVGFSWLLPDAWFASARRAYAETGGRLVLHRVDDPLAALESRVIDVAVYRREGRLPRQLRARRIATERRVIAVAASSPLAEAADLRWADLGSHPLVVNPVTGTTDAGSWHPRDPNRRVVLCANFDEWLELIAADVGIGGVPELARDRAPHPGVVYRGVPDAPESHVYLLWRADPPPAVRRFLELA</sequence>
<dbReference type="InterPro" id="IPR005119">
    <property type="entry name" value="LysR_subst-bd"/>
</dbReference>
<protein>
    <submittedName>
        <fullName evidence="7">LysR family transcriptional regulator</fullName>
    </submittedName>
</protein>
<keyword evidence="8" id="KW-1185">Reference proteome</keyword>
<dbReference type="EMBL" id="BAABJM010000002">
    <property type="protein sequence ID" value="GAA5053685.1"/>
    <property type="molecule type" value="Genomic_DNA"/>
</dbReference>
<evidence type="ECO:0000256" key="5">
    <source>
        <dbReference type="ARBA" id="ARBA00023163"/>
    </source>
</evidence>
<dbReference type="PANTHER" id="PTHR30346:SF0">
    <property type="entry name" value="HCA OPERON TRANSCRIPTIONAL ACTIVATOR HCAR"/>
    <property type="match status" value="1"/>
</dbReference>